<proteinExistence type="predicted"/>
<dbReference type="AlphaFoldDB" id="M3IT52"/>
<name>M3IT52_LEPIT</name>
<dbReference type="EMBL" id="AFMD02000077">
    <property type="protein sequence ID" value="EMG23707.1"/>
    <property type="molecule type" value="Genomic_DNA"/>
</dbReference>
<dbReference type="Proteomes" id="UP000011778">
    <property type="component" value="Unassembled WGS sequence"/>
</dbReference>
<protein>
    <submittedName>
        <fullName evidence="1">Uncharacterized protein</fullName>
    </submittedName>
</protein>
<evidence type="ECO:0000313" key="1">
    <source>
        <dbReference type="EMBL" id="EMG23707.1"/>
    </source>
</evidence>
<comment type="caution">
    <text evidence="1">The sequence shown here is derived from an EMBL/GenBank/DDBJ whole genome shotgun (WGS) entry which is preliminary data.</text>
</comment>
<evidence type="ECO:0000313" key="2">
    <source>
        <dbReference type="Proteomes" id="UP000011778"/>
    </source>
</evidence>
<organism evidence="1 2">
    <name type="scientific">Leptospira interrogans serovar Copenhageni str. LT2050</name>
    <dbReference type="NCBI Taxonomy" id="1001598"/>
    <lineage>
        <taxon>Bacteria</taxon>
        <taxon>Pseudomonadati</taxon>
        <taxon>Spirochaetota</taxon>
        <taxon>Spirochaetia</taxon>
        <taxon>Leptospirales</taxon>
        <taxon>Leptospiraceae</taxon>
        <taxon>Leptospira</taxon>
    </lineage>
</organism>
<gene>
    <name evidence="1" type="ORF">LEP1GSC150_0087</name>
</gene>
<reference evidence="1 2" key="1">
    <citation type="submission" date="2013-02" db="EMBL/GenBank/DDBJ databases">
        <authorList>
            <person name="Harkins D.M."/>
            <person name="Durkin A.S."/>
            <person name="Brinkac L.M."/>
            <person name="Haft D.H."/>
            <person name="Selengut J.D."/>
            <person name="Sanka R."/>
            <person name="DePew J."/>
            <person name="Purushe J."/>
            <person name="Tulsiani S.M."/>
            <person name="Graham G.C."/>
            <person name="Burns M.-A."/>
            <person name="Dohnt M.F."/>
            <person name="Smythe L.D."/>
            <person name="McKay D.B."/>
            <person name="Craig S.B."/>
            <person name="Vinetz J.M."/>
            <person name="Sutton G.G."/>
            <person name="Nierman W.C."/>
            <person name="Fouts D.E."/>
        </authorList>
    </citation>
    <scope>NUCLEOTIDE SEQUENCE [LARGE SCALE GENOMIC DNA]</scope>
    <source>
        <strain evidence="1 2">LT2050</strain>
    </source>
</reference>
<accession>M3IT52</accession>
<sequence length="45" mass="5221">MARTAKETIRIIGEEERIGVFLTDLNFPDMNLSEMLNELKNKILL</sequence>